<keyword evidence="1" id="KW-0812">Transmembrane</keyword>
<dbReference type="PANTHER" id="PTHR37309:SF1">
    <property type="entry name" value="SLR0284 PROTEIN"/>
    <property type="match status" value="1"/>
</dbReference>
<protein>
    <recommendedName>
        <fullName evidence="4">Phage holin family protein</fullName>
    </recommendedName>
</protein>
<dbReference type="AlphaFoldDB" id="A0A1Z8AZ26"/>
<dbReference type="InterPro" id="IPR007165">
    <property type="entry name" value="Phage_holin_4_2"/>
</dbReference>
<accession>A0A1Z8AZ26</accession>
<sequence>MKFIIKLLITAALVMGLSALLPGIETSNYINAILVALSLSILNFIVRPILVILTFPITIVTLGLFLLVINVIILYMADWLVSGFDVNSFFWALVFSLLLAIARSVLFKMLDKEER</sequence>
<gene>
    <name evidence="2" type="ORF">A9Q93_06510</name>
</gene>
<keyword evidence="1" id="KW-1133">Transmembrane helix</keyword>
<organism evidence="2 3">
    <name type="scientific">Nonlabens dokdonensis</name>
    <dbReference type="NCBI Taxonomy" id="328515"/>
    <lineage>
        <taxon>Bacteria</taxon>
        <taxon>Pseudomonadati</taxon>
        <taxon>Bacteroidota</taxon>
        <taxon>Flavobacteriia</taxon>
        <taxon>Flavobacteriales</taxon>
        <taxon>Flavobacteriaceae</taxon>
        <taxon>Nonlabens</taxon>
    </lineage>
</organism>
<evidence type="ECO:0000256" key="1">
    <source>
        <dbReference type="SAM" id="Phobius"/>
    </source>
</evidence>
<dbReference type="EMBL" id="MAAX01000106">
    <property type="protein sequence ID" value="OUS15585.1"/>
    <property type="molecule type" value="Genomic_DNA"/>
</dbReference>
<feature type="transmembrane region" description="Helical" evidence="1">
    <location>
        <begin position="29"/>
        <end position="46"/>
    </location>
</feature>
<dbReference type="Pfam" id="PF04020">
    <property type="entry name" value="Phage_holin_4_2"/>
    <property type="match status" value="1"/>
</dbReference>
<reference evidence="3" key="1">
    <citation type="journal article" date="2017" name="Proc. Natl. Acad. Sci. U.S.A.">
        <title>Simulation of Deepwater Horizon oil plume reveals substrate specialization within a complex community of hydrocarbon-degraders.</title>
        <authorList>
            <person name="Hu P."/>
            <person name="Dubinsky E.A."/>
            <person name="Probst A.J."/>
            <person name="Wang J."/>
            <person name="Sieber C.M.K."/>
            <person name="Tom L.M."/>
            <person name="Gardinali P."/>
            <person name="Banfield J.F."/>
            <person name="Atlas R.M."/>
            <person name="Andersen G.L."/>
        </authorList>
    </citation>
    <scope>NUCLEOTIDE SEQUENCE [LARGE SCALE GENOMIC DNA]</scope>
</reference>
<feature type="transmembrane region" description="Helical" evidence="1">
    <location>
        <begin position="89"/>
        <end position="110"/>
    </location>
</feature>
<dbReference type="Proteomes" id="UP000196102">
    <property type="component" value="Unassembled WGS sequence"/>
</dbReference>
<name>A0A1Z8AZ26_9FLAO</name>
<evidence type="ECO:0000313" key="3">
    <source>
        <dbReference type="Proteomes" id="UP000196102"/>
    </source>
</evidence>
<feature type="transmembrane region" description="Helical" evidence="1">
    <location>
        <begin position="53"/>
        <end position="77"/>
    </location>
</feature>
<comment type="caution">
    <text evidence="2">The sequence shown here is derived from an EMBL/GenBank/DDBJ whole genome shotgun (WGS) entry which is preliminary data.</text>
</comment>
<keyword evidence="1" id="KW-0472">Membrane</keyword>
<evidence type="ECO:0000313" key="2">
    <source>
        <dbReference type="EMBL" id="OUS15585.1"/>
    </source>
</evidence>
<proteinExistence type="predicted"/>
<dbReference type="PANTHER" id="PTHR37309">
    <property type="entry name" value="SLR0284 PROTEIN"/>
    <property type="match status" value="1"/>
</dbReference>
<evidence type="ECO:0008006" key="4">
    <source>
        <dbReference type="Google" id="ProtNLM"/>
    </source>
</evidence>
<dbReference type="RefSeq" id="WP_303686594.1">
    <property type="nucleotide sequence ID" value="NZ_CAJXYO010000017.1"/>
</dbReference>